<accession>A0A517R3W1</accession>
<keyword evidence="3 4" id="KW-0975">Bacterial flagellum</keyword>
<proteinExistence type="inferred from homology"/>
<keyword evidence="9" id="KW-0282">Flagellum</keyword>
<dbReference type="SUPFAM" id="SSF117143">
    <property type="entry name" value="Flagellar hook protein flgE"/>
    <property type="match status" value="1"/>
</dbReference>
<dbReference type="InterPro" id="IPR037925">
    <property type="entry name" value="FlgE/F/G-like"/>
</dbReference>
<comment type="subcellular location">
    <subcellularLocation>
        <location evidence="1 4">Bacterial flagellum basal body</location>
    </subcellularLocation>
</comment>
<feature type="domain" description="Flagellar basal-body/hook protein C-terminal" evidence="7">
    <location>
        <begin position="206"/>
        <end position="250"/>
    </location>
</feature>
<evidence type="ECO:0000259" key="6">
    <source>
        <dbReference type="Pfam" id="PF00460"/>
    </source>
</evidence>
<dbReference type="Pfam" id="PF06429">
    <property type="entry name" value="Flg_bbr_C"/>
    <property type="match status" value="1"/>
</dbReference>
<dbReference type="PANTHER" id="PTHR30435">
    <property type="entry name" value="FLAGELLAR PROTEIN"/>
    <property type="match status" value="1"/>
</dbReference>
<keyword evidence="9" id="KW-0969">Cilium</keyword>
<feature type="domain" description="Flagellar basal body rod protein N-terminal" evidence="6">
    <location>
        <begin position="6"/>
        <end position="35"/>
    </location>
</feature>
<dbReference type="OrthoDB" id="9804559at2"/>
<dbReference type="PANTHER" id="PTHR30435:SF19">
    <property type="entry name" value="FLAGELLAR BASAL-BODY ROD PROTEIN FLGG"/>
    <property type="match status" value="1"/>
</dbReference>
<sequence length="255" mass="26887">MIYGLYQSAQGAEARQFQLDVVANNLANAGANGFKRSLAVFAEFPPYDPDHQIPGDPGHNLNEHSGGMGVVGTLTDFSQGPLQETGGRFDLAITGPGFFVVSDAEGDYLTRGGSFALDPSGQLVTADHGLQVKSVQGRPINISADAVNVSVSADGSVIETSSENTSSVVGQMALAVPDDFNTVEHLGENLYQARSTSPPGPDTRIRQGYLEGSGTNPVVETVQMIEASRAFEANLNMIRFQEEALGRLLQSAGGR</sequence>
<comment type="similarity">
    <text evidence="2 4">Belongs to the flagella basal body rod proteins family.</text>
</comment>
<evidence type="ECO:0000256" key="2">
    <source>
        <dbReference type="ARBA" id="ARBA00009677"/>
    </source>
</evidence>
<dbReference type="GO" id="GO:0009425">
    <property type="term" value="C:bacterial-type flagellum basal body"/>
    <property type="evidence" value="ECO:0007669"/>
    <property type="project" value="UniProtKB-SubCell"/>
</dbReference>
<evidence type="ECO:0000259" key="8">
    <source>
        <dbReference type="Pfam" id="PF22692"/>
    </source>
</evidence>
<dbReference type="InterPro" id="IPR020013">
    <property type="entry name" value="Flagellar_FlgE/F/G"/>
</dbReference>
<feature type="domain" description="Flagellar hook protein FlgE/F/G-like D1" evidence="8">
    <location>
        <begin position="92"/>
        <end position="157"/>
    </location>
</feature>
<dbReference type="Proteomes" id="UP000317318">
    <property type="component" value="Chromosome"/>
</dbReference>
<evidence type="ECO:0000256" key="1">
    <source>
        <dbReference type="ARBA" id="ARBA00004117"/>
    </source>
</evidence>
<protein>
    <submittedName>
        <fullName evidence="9">Flagellar basal-body rod protein FlgG</fullName>
    </submittedName>
</protein>
<dbReference type="GO" id="GO:0071978">
    <property type="term" value="P:bacterial-type flagellum-dependent swarming motility"/>
    <property type="evidence" value="ECO:0007669"/>
    <property type="project" value="TreeGrafter"/>
</dbReference>
<evidence type="ECO:0000256" key="5">
    <source>
        <dbReference type="SAM" id="MobiDB-lite"/>
    </source>
</evidence>
<name>A0A517R3W1_9PLAN</name>
<evidence type="ECO:0000256" key="4">
    <source>
        <dbReference type="RuleBase" id="RU362116"/>
    </source>
</evidence>
<dbReference type="NCBIfam" id="TIGR03506">
    <property type="entry name" value="FlgEFG_subfam"/>
    <property type="match status" value="1"/>
</dbReference>
<keyword evidence="10" id="KW-1185">Reference proteome</keyword>
<evidence type="ECO:0000313" key="9">
    <source>
        <dbReference type="EMBL" id="QDT38575.1"/>
    </source>
</evidence>
<dbReference type="RefSeq" id="WP_145364671.1">
    <property type="nucleotide sequence ID" value="NZ_CP036268.1"/>
</dbReference>
<gene>
    <name evidence="9" type="primary">flgG_2</name>
    <name evidence="9" type="ORF">Pan189_29700</name>
</gene>
<organism evidence="9 10">
    <name type="scientific">Stratiformator vulcanicus</name>
    <dbReference type="NCBI Taxonomy" id="2527980"/>
    <lineage>
        <taxon>Bacteria</taxon>
        <taxon>Pseudomonadati</taxon>
        <taxon>Planctomycetota</taxon>
        <taxon>Planctomycetia</taxon>
        <taxon>Planctomycetales</taxon>
        <taxon>Planctomycetaceae</taxon>
        <taxon>Stratiformator</taxon>
    </lineage>
</organism>
<dbReference type="InterPro" id="IPR010930">
    <property type="entry name" value="Flg_bb/hook_C_dom"/>
</dbReference>
<dbReference type="AlphaFoldDB" id="A0A517R3W1"/>
<dbReference type="InterPro" id="IPR053967">
    <property type="entry name" value="LlgE_F_G-like_D1"/>
</dbReference>
<reference evidence="9 10" key="1">
    <citation type="submission" date="2019-02" db="EMBL/GenBank/DDBJ databases">
        <title>Deep-cultivation of Planctomycetes and their phenomic and genomic characterization uncovers novel biology.</title>
        <authorList>
            <person name="Wiegand S."/>
            <person name="Jogler M."/>
            <person name="Boedeker C."/>
            <person name="Pinto D."/>
            <person name="Vollmers J."/>
            <person name="Rivas-Marin E."/>
            <person name="Kohn T."/>
            <person name="Peeters S.H."/>
            <person name="Heuer A."/>
            <person name="Rast P."/>
            <person name="Oberbeckmann S."/>
            <person name="Bunk B."/>
            <person name="Jeske O."/>
            <person name="Meyerdierks A."/>
            <person name="Storesund J.E."/>
            <person name="Kallscheuer N."/>
            <person name="Luecker S."/>
            <person name="Lage O.M."/>
            <person name="Pohl T."/>
            <person name="Merkel B.J."/>
            <person name="Hornburger P."/>
            <person name="Mueller R.-W."/>
            <person name="Bruemmer F."/>
            <person name="Labrenz M."/>
            <person name="Spormann A.M."/>
            <person name="Op den Camp H."/>
            <person name="Overmann J."/>
            <person name="Amann R."/>
            <person name="Jetten M.S.M."/>
            <person name="Mascher T."/>
            <person name="Medema M.H."/>
            <person name="Devos D.P."/>
            <person name="Kaster A.-K."/>
            <person name="Ovreas L."/>
            <person name="Rohde M."/>
            <person name="Galperin M.Y."/>
            <person name="Jogler C."/>
        </authorList>
    </citation>
    <scope>NUCLEOTIDE SEQUENCE [LARGE SCALE GENOMIC DNA]</scope>
    <source>
        <strain evidence="9 10">Pan189</strain>
    </source>
</reference>
<evidence type="ECO:0000259" key="7">
    <source>
        <dbReference type="Pfam" id="PF06429"/>
    </source>
</evidence>
<dbReference type="Pfam" id="PF22692">
    <property type="entry name" value="LlgE_F_G_D1"/>
    <property type="match status" value="1"/>
</dbReference>
<dbReference type="KEGG" id="svp:Pan189_29700"/>
<keyword evidence="9" id="KW-0966">Cell projection</keyword>
<dbReference type="Pfam" id="PF00460">
    <property type="entry name" value="Flg_bb_rod"/>
    <property type="match status" value="1"/>
</dbReference>
<feature type="region of interest" description="Disordered" evidence="5">
    <location>
        <begin position="193"/>
        <end position="212"/>
    </location>
</feature>
<dbReference type="InterPro" id="IPR001444">
    <property type="entry name" value="Flag_bb_rod_N"/>
</dbReference>
<evidence type="ECO:0000256" key="3">
    <source>
        <dbReference type="ARBA" id="ARBA00023143"/>
    </source>
</evidence>
<dbReference type="EMBL" id="CP036268">
    <property type="protein sequence ID" value="QDT38575.1"/>
    <property type="molecule type" value="Genomic_DNA"/>
</dbReference>
<evidence type="ECO:0000313" key="10">
    <source>
        <dbReference type="Proteomes" id="UP000317318"/>
    </source>
</evidence>